<comment type="cofactor">
    <cofactor evidence="1">
        <name>Zn(2+)</name>
        <dbReference type="ChEBI" id="CHEBI:29105"/>
    </cofactor>
</comment>
<dbReference type="GeneID" id="78274832"/>
<keyword evidence="7" id="KW-0350">Heme biosynthesis</keyword>
<keyword evidence="14" id="KW-0862">Zinc</keyword>
<dbReference type="Gene3D" id="3.20.20.70">
    <property type="entry name" value="Aldolase class I"/>
    <property type="match status" value="1"/>
</dbReference>
<gene>
    <name evidence="18" type="ORF">BO225_02580</name>
</gene>
<evidence type="ECO:0000256" key="8">
    <source>
        <dbReference type="ARBA" id="ARBA00023239"/>
    </source>
</evidence>
<feature type="binding site" evidence="14">
    <location>
        <position position="126"/>
    </location>
    <ligand>
        <name>Zn(2+)</name>
        <dbReference type="ChEBI" id="CHEBI:29105"/>
        <note>catalytic</note>
    </ligand>
</feature>
<dbReference type="PIRSF" id="PIRSF001415">
    <property type="entry name" value="Porphbilin_synth"/>
    <property type="match status" value="1"/>
</dbReference>
<dbReference type="AlphaFoldDB" id="A0A1U7NPH7"/>
<accession>A0A1U7NPH7</accession>
<dbReference type="SMART" id="SM01004">
    <property type="entry name" value="ALAD"/>
    <property type="match status" value="1"/>
</dbReference>
<feature type="binding site" evidence="13">
    <location>
        <position position="202"/>
    </location>
    <ligand>
        <name>5-aminolevulinate</name>
        <dbReference type="ChEBI" id="CHEBI:356416"/>
        <label>1</label>
    </ligand>
</feature>
<evidence type="ECO:0000256" key="11">
    <source>
        <dbReference type="ARBA" id="ARBA00047651"/>
    </source>
</evidence>
<evidence type="ECO:0000256" key="6">
    <source>
        <dbReference type="ARBA" id="ARBA00020771"/>
    </source>
</evidence>
<evidence type="ECO:0000256" key="2">
    <source>
        <dbReference type="ARBA" id="ARBA00004694"/>
    </source>
</evidence>
<dbReference type="NCBIfam" id="NF006762">
    <property type="entry name" value="PRK09283.1"/>
    <property type="match status" value="1"/>
</dbReference>
<evidence type="ECO:0000256" key="16">
    <source>
        <dbReference type="RuleBase" id="RU000515"/>
    </source>
</evidence>
<keyword evidence="9 16" id="KW-0627">Porphyrin biosynthesis</keyword>
<dbReference type="GO" id="GO:0008270">
    <property type="term" value="F:zinc ion binding"/>
    <property type="evidence" value="ECO:0007669"/>
    <property type="project" value="TreeGrafter"/>
</dbReference>
<dbReference type="SUPFAM" id="SSF51569">
    <property type="entry name" value="Aldolase"/>
    <property type="match status" value="1"/>
</dbReference>
<comment type="catalytic activity">
    <reaction evidence="11 16">
        <text>2 5-aminolevulinate = porphobilinogen + 2 H2O + H(+)</text>
        <dbReference type="Rhea" id="RHEA:24064"/>
        <dbReference type="ChEBI" id="CHEBI:15377"/>
        <dbReference type="ChEBI" id="CHEBI:15378"/>
        <dbReference type="ChEBI" id="CHEBI:58126"/>
        <dbReference type="ChEBI" id="CHEBI:356416"/>
        <dbReference type="EC" id="4.2.1.24"/>
    </reaction>
</comment>
<comment type="function">
    <text evidence="10">Catalyzes an early step in the biosynthesis of tetrapyrroles. Binds two molecules of 5-aminolevulinate per subunit, each at a distinct site, and catalyzes their condensation to form porphobilinogen.</text>
</comment>
<name>A0A1U7NPH7_9FIRM</name>
<feature type="binding site" evidence="15">
    <location>
        <position position="230"/>
    </location>
    <ligand>
        <name>Mg(2+)</name>
        <dbReference type="ChEBI" id="CHEBI:18420"/>
    </ligand>
</feature>
<dbReference type="EC" id="4.2.1.24" evidence="5 16"/>
<dbReference type="EMBL" id="MPKA01000045">
    <property type="protein sequence ID" value="OLU47545.1"/>
    <property type="molecule type" value="Genomic_DNA"/>
</dbReference>
<reference evidence="18 19" key="1">
    <citation type="submission" date="2016-11" db="EMBL/GenBank/DDBJ databases">
        <title>Description of two novel members of the family Erysipelotrichaceae: Ileibacterium lipovorans gen. nov., sp. nov. and Dubosiella newyorkensis, gen. nov., sp. nov.</title>
        <authorList>
            <person name="Cox L.M."/>
            <person name="Sohn J."/>
            <person name="Tyrrell K.L."/>
            <person name="Citron D.M."/>
            <person name="Lawson P.A."/>
            <person name="Patel N.B."/>
            <person name="Iizumi T."/>
            <person name="Perez-Perez G.I."/>
            <person name="Goldstein E.J."/>
            <person name="Blaser M.J."/>
        </authorList>
    </citation>
    <scope>NUCLEOTIDE SEQUENCE [LARGE SCALE GENOMIC DNA]</scope>
    <source>
        <strain evidence="18 19">NYU-BL-A4</strain>
    </source>
</reference>
<comment type="subunit">
    <text evidence="4 16">Homooctamer.</text>
</comment>
<evidence type="ECO:0000256" key="15">
    <source>
        <dbReference type="PIRSR" id="PIRSR001415-5"/>
    </source>
</evidence>
<dbReference type="FunFam" id="3.20.20.70:FF:000019">
    <property type="entry name" value="Delta-aminolevulinic acid dehydratase"/>
    <property type="match status" value="1"/>
</dbReference>
<dbReference type="Proteomes" id="UP000186705">
    <property type="component" value="Unassembled WGS sequence"/>
</dbReference>
<evidence type="ECO:0000256" key="13">
    <source>
        <dbReference type="PIRSR" id="PIRSR001415-2"/>
    </source>
</evidence>
<keyword evidence="15" id="KW-0460">Magnesium</keyword>
<evidence type="ECO:0000256" key="4">
    <source>
        <dbReference type="ARBA" id="ARBA00011823"/>
    </source>
</evidence>
<evidence type="ECO:0000256" key="12">
    <source>
        <dbReference type="PIRSR" id="PIRSR001415-1"/>
    </source>
</evidence>
<dbReference type="GO" id="GO:0005829">
    <property type="term" value="C:cytosol"/>
    <property type="evidence" value="ECO:0007669"/>
    <property type="project" value="TreeGrafter"/>
</dbReference>
<evidence type="ECO:0000256" key="17">
    <source>
        <dbReference type="RuleBase" id="RU004161"/>
    </source>
</evidence>
<keyword evidence="19" id="KW-1185">Reference proteome</keyword>
<evidence type="ECO:0000256" key="9">
    <source>
        <dbReference type="ARBA" id="ARBA00023244"/>
    </source>
</evidence>
<evidence type="ECO:0000313" key="19">
    <source>
        <dbReference type="Proteomes" id="UP000186705"/>
    </source>
</evidence>
<evidence type="ECO:0000256" key="10">
    <source>
        <dbReference type="ARBA" id="ARBA00025628"/>
    </source>
</evidence>
<dbReference type="CDD" id="cd00384">
    <property type="entry name" value="ALAD_PBGS"/>
    <property type="match status" value="1"/>
</dbReference>
<feature type="active site" description="Schiff-base intermediate with substrate" evidence="12">
    <location>
        <position position="245"/>
    </location>
</feature>
<feature type="binding site" evidence="14">
    <location>
        <position position="116"/>
    </location>
    <ligand>
        <name>Zn(2+)</name>
        <dbReference type="ChEBI" id="CHEBI:29105"/>
        <note>catalytic</note>
    </ligand>
</feature>
<proteinExistence type="inferred from homology"/>
<evidence type="ECO:0000256" key="1">
    <source>
        <dbReference type="ARBA" id="ARBA00001947"/>
    </source>
</evidence>
<dbReference type="GO" id="GO:0004655">
    <property type="term" value="F:porphobilinogen synthase activity"/>
    <property type="evidence" value="ECO:0007669"/>
    <property type="project" value="UniProtKB-EC"/>
</dbReference>
<evidence type="ECO:0000256" key="14">
    <source>
        <dbReference type="PIRSR" id="PIRSR001415-3"/>
    </source>
</evidence>
<dbReference type="Pfam" id="PF00490">
    <property type="entry name" value="ALAD"/>
    <property type="match status" value="1"/>
</dbReference>
<feature type="binding site" evidence="14">
    <location>
        <position position="118"/>
    </location>
    <ligand>
        <name>Zn(2+)</name>
        <dbReference type="ChEBI" id="CHEBI:29105"/>
        <note>catalytic</note>
    </ligand>
</feature>
<dbReference type="InterPro" id="IPR030656">
    <property type="entry name" value="ALAD_AS"/>
</dbReference>
<dbReference type="PANTHER" id="PTHR11458:SF0">
    <property type="entry name" value="DELTA-AMINOLEVULINIC ACID DEHYDRATASE"/>
    <property type="match status" value="1"/>
</dbReference>
<dbReference type="GO" id="GO:0006782">
    <property type="term" value="P:protoporphyrinogen IX biosynthetic process"/>
    <property type="evidence" value="ECO:0007669"/>
    <property type="project" value="UniProtKB-UniPathway"/>
</dbReference>
<feature type="binding site" evidence="13">
    <location>
        <position position="214"/>
    </location>
    <ligand>
        <name>5-aminolevulinate</name>
        <dbReference type="ChEBI" id="CHEBI:356416"/>
        <label>1</label>
    </ligand>
</feature>
<comment type="caution">
    <text evidence="18">The sequence shown here is derived from an EMBL/GenBank/DDBJ whole genome shotgun (WGS) entry which is preliminary data.</text>
</comment>
<evidence type="ECO:0000256" key="3">
    <source>
        <dbReference type="ARBA" id="ARBA00008055"/>
    </source>
</evidence>
<evidence type="ECO:0000313" key="18">
    <source>
        <dbReference type="EMBL" id="OLU47545.1"/>
    </source>
</evidence>
<feature type="binding site" evidence="13">
    <location>
        <position position="271"/>
    </location>
    <ligand>
        <name>5-aminolevulinate</name>
        <dbReference type="ChEBI" id="CHEBI:356416"/>
        <label>2</label>
    </ligand>
</feature>
<keyword evidence="8 16" id="KW-0456">Lyase</keyword>
<evidence type="ECO:0000256" key="7">
    <source>
        <dbReference type="ARBA" id="ARBA00023133"/>
    </source>
</evidence>
<dbReference type="PANTHER" id="PTHR11458">
    <property type="entry name" value="DELTA-AMINOLEVULINIC ACID DEHYDRATASE"/>
    <property type="match status" value="1"/>
</dbReference>
<protein>
    <recommendedName>
        <fullName evidence="6 16">Delta-aminolevulinic acid dehydratase</fullName>
        <ecNumber evidence="5 16">4.2.1.24</ecNumber>
    </recommendedName>
</protein>
<comment type="pathway">
    <text evidence="2">Porphyrin-containing compound metabolism; protoporphyrin-IX biosynthesis; coproporphyrinogen-III from 5-aminolevulinate: step 1/4.</text>
</comment>
<keyword evidence="14" id="KW-0479">Metal-binding</keyword>
<comment type="similarity">
    <text evidence="3 17">Belongs to the ALAD family.</text>
</comment>
<dbReference type="PRINTS" id="PR00144">
    <property type="entry name" value="DALDHYDRTASE"/>
</dbReference>
<organism evidence="18 19">
    <name type="scientific">Dubosiella newyorkensis</name>
    <dbReference type="NCBI Taxonomy" id="1862672"/>
    <lineage>
        <taxon>Bacteria</taxon>
        <taxon>Bacillati</taxon>
        <taxon>Bacillota</taxon>
        <taxon>Erysipelotrichia</taxon>
        <taxon>Erysipelotrichales</taxon>
        <taxon>Erysipelotrichaceae</taxon>
        <taxon>Dubosiella</taxon>
    </lineage>
</organism>
<dbReference type="OrthoDB" id="9805001at2"/>
<dbReference type="RefSeq" id="WP_076340730.1">
    <property type="nucleotide sequence ID" value="NZ_CAJTMI010000030.1"/>
</dbReference>
<dbReference type="STRING" id="1862672.BO225_02580"/>
<dbReference type="InterPro" id="IPR013785">
    <property type="entry name" value="Aldolase_TIM"/>
</dbReference>
<dbReference type="PROSITE" id="PS00169">
    <property type="entry name" value="D_ALA_DEHYDRATASE"/>
    <property type="match status" value="1"/>
</dbReference>
<feature type="binding site" evidence="13">
    <location>
        <position position="309"/>
    </location>
    <ligand>
        <name>5-aminolevulinate</name>
        <dbReference type="ChEBI" id="CHEBI:356416"/>
        <label>2</label>
    </ligand>
</feature>
<evidence type="ECO:0000256" key="5">
    <source>
        <dbReference type="ARBA" id="ARBA00012053"/>
    </source>
</evidence>
<dbReference type="UniPathway" id="UPA00251">
    <property type="reaction ID" value="UER00318"/>
</dbReference>
<feature type="active site" description="Schiff-base intermediate with substrate" evidence="12">
    <location>
        <position position="192"/>
    </location>
</feature>
<dbReference type="InterPro" id="IPR001731">
    <property type="entry name" value="ALAD"/>
</dbReference>
<sequence length="327" mass="36669">MYRGRRLRKNKEIRALVRENHVRMDDLIYPIFVQEGEGICAPIESMPGQFQYSIDQLPPLLDEMKKYGVRACLLFGIPAHKDACGSQAYAPEGIIQKAVRAIKAYDPELYVITDVCMCEYTDHGHCGILDEEGVVLNDTTLTYLAKIALSHVEAGADMVAPSDMMDGRVEAIRQVLDENGFADVPILSYAAKYASQFYGPFRDAAHSAPSFSDRKSYQMDPANGKEALREIEADIQEGADAIIIKPAMCYLDILQAAKERFDVPFCVYNVSGEYSMLMQAILNGWLKEEVIEETLVSFKRAGASMIITYFALMEGKRQYAQKQSRPL</sequence>